<name>A0ABD2J4R6_HETSC</name>
<dbReference type="Proteomes" id="UP001620645">
    <property type="component" value="Unassembled WGS sequence"/>
</dbReference>
<accession>A0ABD2J4R6</accession>
<dbReference type="AlphaFoldDB" id="A0ABD2J4R6"/>
<feature type="compositionally biased region" description="Basic and acidic residues" evidence="1">
    <location>
        <begin position="160"/>
        <end position="170"/>
    </location>
</feature>
<feature type="compositionally biased region" description="Acidic residues" evidence="1">
    <location>
        <begin position="135"/>
        <end position="148"/>
    </location>
</feature>
<sequence>MASVDENEQLVQEIVGNVLSESAKDHQQEEGKEHQLMDEVVKVDNTDAEAEDHGGIGHEVAIAVSDDKTDGYAVESPVGEEEEKETVEQNDDAMRQIADEVGGLSLDEGKTASTDAVVEPPVAMEEKEEKAADVGNDETSGENLNEENNESKGYQSPVSEEEHPVQHIDEQQPTVDEGQTHATVAAADSLPPPPPSEPTTDSSADNDGNNEIVSPTALEPQLVPTSDEEEQKQKNADEAGDDGAAKENTLSSGGATASDGTAAVAAFSAITPPPVPAVGQQPQQQTEHQLSQHQQQAELCGAKTAVAAESTARDSAEDETDASSSARQSVPAKGGADGKAHGGPSAAGAKATETKPKSKFCSIL</sequence>
<protein>
    <submittedName>
        <fullName evidence="2">Uncharacterized protein</fullName>
    </submittedName>
</protein>
<evidence type="ECO:0000256" key="1">
    <source>
        <dbReference type="SAM" id="MobiDB-lite"/>
    </source>
</evidence>
<keyword evidence="3" id="KW-1185">Reference proteome</keyword>
<feature type="region of interest" description="Disordered" evidence="1">
    <location>
        <begin position="64"/>
        <end position="364"/>
    </location>
</feature>
<dbReference type="EMBL" id="JBICCN010000232">
    <property type="protein sequence ID" value="KAL3085256.1"/>
    <property type="molecule type" value="Genomic_DNA"/>
</dbReference>
<comment type="caution">
    <text evidence="2">The sequence shown here is derived from an EMBL/GenBank/DDBJ whole genome shotgun (WGS) entry which is preliminary data.</text>
</comment>
<organism evidence="2 3">
    <name type="scientific">Heterodera schachtii</name>
    <name type="common">Sugarbeet cyst nematode worm</name>
    <name type="synonym">Tylenchus schachtii</name>
    <dbReference type="NCBI Taxonomy" id="97005"/>
    <lineage>
        <taxon>Eukaryota</taxon>
        <taxon>Metazoa</taxon>
        <taxon>Ecdysozoa</taxon>
        <taxon>Nematoda</taxon>
        <taxon>Chromadorea</taxon>
        <taxon>Rhabditida</taxon>
        <taxon>Tylenchina</taxon>
        <taxon>Tylenchomorpha</taxon>
        <taxon>Tylenchoidea</taxon>
        <taxon>Heteroderidae</taxon>
        <taxon>Heteroderinae</taxon>
        <taxon>Heterodera</taxon>
    </lineage>
</organism>
<proteinExistence type="predicted"/>
<evidence type="ECO:0000313" key="2">
    <source>
        <dbReference type="EMBL" id="KAL3085256.1"/>
    </source>
</evidence>
<gene>
    <name evidence="2" type="ORF">niasHS_010325</name>
</gene>
<evidence type="ECO:0000313" key="3">
    <source>
        <dbReference type="Proteomes" id="UP001620645"/>
    </source>
</evidence>
<feature type="compositionally biased region" description="Low complexity" evidence="1">
    <location>
        <begin position="277"/>
        <end position="296"/>
    </location>
</feature>
<reference evidence="2 3" key="1">
    <citation type="submission" date="2024-10" db="EMBL/GenBank/DDBJ databases">
        <authorList>
            <person name="Kim D."/>
        </authorList>
    </citation>
    <scope>NUCLEOTIDE SEQUENCE [LARGE SCALE GENOMIC DNA]</scope>
    <source>
        <strain evidence="2">Taebaek</strain>
    </source>
</reference>
<feature type="compositionally biased region" description="Acidic residues" evidence="1">
    <location>
        <begin position="78"/>
        <end position="91"/>
    </location>
</feature>
<feature type="compositionally biased region" description="Low complexity" evidence="1">
    <location>
        <begin position="246"/>
        <end position="269"/>
    </location>
</feature>